<feature type="coiled-coil region" evidence="1">
    <location>
        <begin position="108"/>
        <end position="135"/>
    </location>
</feature>
<dbReference type="KEGG" id="yag:AABB28_04390"/>
<reference evidence="3 4" key="1">
    <citation type="submission" date="2024-04" db="EMBL/GenBank/DDBJ databases">
        <title>Phylogenomic analyses of a clade within the roseobacter group suggest taxonomic reassignments of species of the genera Aestuariivita, Citreicella, Loktanella, Nautella, Pelagibaca, Ruegeria, Thalassobius, Thiobacimonas and Tropicibacter, and the proposal o.</title>
        <authorList>
            <person name="Jeon C.O."/>
        </authorList>
    </citation>
    <scope>NUCLEOTIDE SEQUENCE [LARGE SCALE GENOMIC DNA]</scope>
    <source>
        <strain evidence="3 4">G8-12</strain>
    </source>
</reference>
<accession>A0AAN0NJG2</accession>
<gene>
    <name evidence="3" type="ORF">AABB28_04390</name>
</gene>
<evidence type="ECO:0000313" key="4">
    <source>
        <dbReference type="Proteomes" id="UP001451782"/>
    </source>
</evidence>
<protein>
    <submittedName>
        <fullName evidence="3">Uncharacterized protein</fullName>
    </submittedName>
</protein>
<keyword evidence="1" id="KW-0175">Coiled coil</keyword>
<organism evidence="3 4">
    <name type="scientific">Yoonia algicola</name>
    <dbReference type="NCBI Taxonomy" id="3137368"/>
    <lineage>
        <taxon>Bacteria</taxon>
        <taxon>Pseudomonadati</taxon>
        <taxon>Pseudomonadota</taxon>
        <taxon>Alphaproteobacteria</taxon>
        <taxon>Rhodobacterales</taxon>
        <taxon>Paracoccaceae</taxon>
        <taxon>Yoonia</taxon>
    </lineage>
</organism>
<dbReference type="Proteomes" id="UP001451782">
    <property type="component" value="Chromosome"/>
</dbReference>
<evidence type="ECO:0000313" key="3">
    <source>
        <dbReference type="EMBL" id="WZU64529.1"/>
    </source>
</evidence>
<dbReference type="RefSeq" id="WP_342070893.1">
    <property type="nucleotide sequence ID" value="NZ_CP151762.1"/>
</dbReference>
<sequence>MGQSSQVHIQQLFRAGIATHFVENNASLDPIFALSKVRDFPEVTFAAAFDDGMVILGCLDDLPTQLAGIAQPIMPNDPQPQDSIEVKLDALIARLESEASDDVPKAGIEEVLTAFKQQQKEIATLQNQISNIQSAVETTAQSITSTSADETAFATLQAQLEQLNASTRPAADHEHIAQQLSQIRADLAQVLSLTVGQTPLPLAELSEKSLSDLETRLSAQIAIVPTAPDLSQQAAEIAATQQTMEQALSTISNDIKSLIAMHGAAGTQDSIQSEISDLLAKLEDRPALTAMDAKLETVSATLRELSDTLPRSDADVLAQLSTQIAALTADVAAMSQRPTATVDQTEQRQTSARFLTAMGTVISRLETTVADVSAMGAETNNTGTVELHHKIDLLTNNLAPVCGLPPQLGDLKDALAPIPAQGDRILGQLAVLDARSDPAQTETAQRRGLAHFVQAIETIISRVEVAVDGVDKASQRIDFAPLLAQIETALATVATQQSQTDLLERMAMQSGDLGALRAELATLGDRPAPVLDLTAQRTSFAQFATALQTVLGRFENIATQIEQPAQEQTPEEAIAEPEQNPCGPSFSDSRVSLQKLRKDFAELIARQIMENTVQPAASPGDRPDRQN</sequence>
<proteinExistence type="predicted"/>
<dbReference type="EMBL" id="CP151762">
    <property type="protein sequence ID" value="WZU64529.1"/>
    <property type="molecule type" value="Genomic_DNA"/>
</dbReference>
<keyword evidence="4" id="KW-1185">Reference proteome</keyword>
<evidence type="ECO:0000256" key="1">
    <source>
        <dbReference type="SAM" id="Coils"/>
    </source>
</evidence>
<evidence type="ECO:0000256" key="2">
    <source>
        <dbReference type="SAM" id="MobiDB-lite"/>
    </source>
</evidence>
<dbReference type="AlphaFoldDB" id="A0AAN0NJG2"/>
<feature type="region of interest" description="Disordered" evidence="2">
    <location>
        <begin position="563"/>
        <end position="589"/>
    </location>
</feature>
<name>A0AAN0NJG2_9RHOB</name>